<evidence type="ECO:0000256" key="2">
    <source>
        <dbReference type="ARBA" id="ARBA00004496"/>
    </source>
</evidence>
<dbReference type="GO" id="GO:0004801">
    <property type="term" value="F:transaldolase activity"/>
    <property type="evidence" value="ECO:0007669"/>
    <property type="project" value="UniProtKB-EC"/>
</dbReference>
<keyword evidence="6" id="KW-0963">Cytoplasm</keyword>
<sequence length="226" mass="24641">PAIEQMIYEGININVTLLFSVADYDAVANAYMTGLERRAAEGKPLGQVASVASFFLSRVDVLVDQLLDHRIRPEGSLGYDARPSGLLGKAALASAKLAYQHFKGLIASARWTALAGQGAQVQRMLWASTSTKNPAYRDVCYVEPLIGPHTINTMPDETSLAFADHGILAENTIEDGVDVARRDLDTLAAVGIDLDKVTWQLQHEGVQKFIDPYQVLIGALEQKRSM</sequence>
<evidence type="ECO:0000313" key="11">
    <source>
        <dbReference type="Proteomes" id="UP000019141"/>
    </source>
</evidence>
<gene>
    <name evidence="10" type="ORF">ETSY1_29065</name>
</gene>
<dbReference type="Gene3D" id="3.20.20.70">
    <property type="entry name" value="Aldolase class I"/>
    <property type="match status" value="1"/>
</dbReference>
<dbReference type="InterPro" id="IPR001585">
    <property type="entry name" value="TAL/FSA"/>
</dbReference>
<proteinExistence type="inferred from homology"/>
<dbReference type="EMBL" id="AZHW01000867">
    <property type="protein sequence ID" value="ETW95830.1"/>
    <property type="molecule type" value="Genomic_DNA"/>
</dbReference>
<dbReference type="PATRIC" id="fig|1429438.4.peg.5533"/>
<dbReference type="SUPFAM" id="SSF51569">
    <property type="entry name" value="Aldolase"/>
    <property type="match status" value="1"/>
</dbReference>
<comment type="function">
    <text evidence="1">Transaldolase is important for the balance of metabolites in the pentose-phosphate pathway.</text>
</comment>
<evidence type="ECO:0000313" key="10">
    <source>
        <dbReference type="EMBL" id="ETW95830.1"/>
    </source>
</evidence>
<organism evidence="10 11">
    <name type="scientific">Entotheonella factor</name>
    <dbReference type="NCBI Taxonomy" id="1429438"/>
    <lineage>
        <taxon>Bacteria</taxon>
        <taxon>Pseudomonadati</taxon>
        <taxon>Nitrospinota/Tectimicrobiota group</taxon>
        <taxon>Candidatus Tectimicrobiota</taxon>
        <taxon>Candidatus Entotheonellia</taxon>
        <taxon>Candidatus Entotheonellales</taxon>
        <taxon>Candidatus Entotheonellaceae</taxon>
        <taxon>Candidatus Entotheonella</taxon>
    </lineage>
</organism>
<dbReference type="GO" id="GO:0005975">
    <property type="term" value="P:carbohydrate metabolic process"/>
    <property type="evidence" value="ECO:0007669"/>
    <property type="project" value="InterPro"/>
</dbReference>
<reference evidence="10 11" key="1">
    <citation type="journal article" date="2014" name="Nature">
        <title>An environmental bacterial taxon with a large and distinct metabolic repertoire.</title>
        <authorList>
            <person name="Wilson M.C."/>
            <person name="Mori T."/>
            <person name="Ruckert C."/>
            <person name="Uria A.R."/>
            <person name="Helf M.J."/>
            <person name="Takada K."/>
            <person name="Gernert C."/>
            <person name="Steffens U.A."/>
            <person name="Heycke N."/>
            <person name="Schmitt S."/>
            <person name="Rinke C."/>
            <person name="Helfrich E.J."/>
            <person name="Brachmann A.O."/>
            <person name="Gurgui C."/>
            <person name="Wakimoto T."/>
            <person name="Kracht M."/>
            <person name="Crusemann M."/>
            <person name="Hentschel U."/>
            <person name="Abe I."/>
            <person name="Matsunaga S."/>
            <person name="Kalinowski J."/>
            <person name="Takeyama H."/>
            <person name="Piel J."/>
        </authorList>
    </citation>
    <scope>NUCLEOTIDE SEQUENCE [LARGE SCALE GENOMIC DNA]</scope>
    <source>
        <strain evidence="11">TSY1</strain>
    </source>
</reference>
<feature type="non-terminal residue" evidence="10">
    <location>
        <position position="1"/>
    </location>
</feature>
<dbReference type="EC" id="2.2.1.2" evidence="5"/>
<dbReference type="GO" id="GO:0006098">
    <property type="term" value="P:pentose-phosphate shunt"/>
    <property type="evidence" value="ECO:0007669"/>
    <property type="project" value="UniProtKB-UniPathway"/>
</dbReference>
<name>W4LDS1_ENTF1</name>
<dbReference type="InterPro" id="IPR004732">
    <property type="entry name" value="Transaldolase_2"/>
</dbReference>
<dbReference type="UniPathway" id="UPA00115">
    <property type="reaction ID" value="UER00414"/>
</dbReference>
<evidence type="ECO:0000256" key="1">
    <source>
        <dbReference type="ARBA" id="ARBA00003518"/>
    </source>
</evidence>
<comment type="pathway">
    <text evidence="3">Carbohydrate degradation; pentose phosphate pathway; D-glyceraldehyde 3-phosphate and beta-D-fructose 6-phosphate from D-ribose 5-phosphate and D-xylulose 5-phosphate (non-oxidative stage): step 2/3.</text>
</comment>
<evidence type="ECO:0000256" key="7">
    <source>
        <dbReference type="ARBA" id="ARBA00022679"/>
    </source>
</evidence>
<evidence type="ECO:0000256" key="9">
    <source>
        <dbReference type="ARBA" id="ARBA00023270"/>
    </source>
</evidence>
<comment type="subcellular location">
    <subcellularLocation>
        <location evidence="2">Cytoplasm</location>
    </subcellularLocation>
</comment>
<dbReference type="InterPro" id="IPR013785">
    <property type="entry name" value="Aldolase_TIM"/>
</dbReference>
<comment type="caution">
    <text evidence="10">The sequence shown here is derived from an EMBL/GenBank/DDBJ whole genome shotgun (WGS) entry which is preliminary data.</text>
</comment>
<evidence type="ECO:0000256" key="3">
    <source>
        <dbReference type="ARBA" id="ARBA00004857"/>
    </source>
</evidence>
<dbReference type="Proteomes" id="UP000019141">
    <property type="component" value="Unassembled WGS sequence"/>
</dbReference>
<dbReference type="AlphaFoldDB" id="W4LDS1"/>
<comment type="similarity">
    <text evidence="4">Belongs to the transaldolase family. Type 2 subfamily.</text>
</comment>
<dbReference type="HAMAP" id="MF_00493">
    <property type="entry name" value="Transaldolase_2"/>
    <property type="match status" value="1"/>
</dbReference>
<dbReference type="PANTHER" id="PTHR10683:SF31">
    <property type="entry name" value="TRANSALDOLASE"/>
    <property type="match status" value="1"/>
</dbReference>
<evidence type="ECO:0000256" key="6">
    <source>
        <dbReference type="ARBA" id="ARBA00022490"/>
    </source>
</evidence>
<dbReference type="GO" id="GO:0005737">
    <property type="term" value="C:cytoplasm"/>
    <property type="evidence" value="ECO:0007669"/>
    <property type="project" value="UniProtKB-SubCell"/>
</dbReference>
<protein>
    <recommendedName>
        <fullName evidence="5">transaldolase</fullName>
        <ecNumber evidence="5">2.2.1.2</ecNumber>
    </recommendedName>
</protein>
<dbReference type="PANTHER" id="PTHR10683">
    <property type="entry name" value="TRANSALDOLASE"/>
    <property type="match status" value="1"/>
</dbReference>
<keyword evidence="11" id="KW-1185">Reference proteome</keyword>
<dbReference type="HOGENOM" id="CLU_1221859_0_0_7"/>
<keyword evidence="9" id="KW-0704">Schiff base</keyword>
<keyword evidence="8" id="KW-0570">Pentose shunt</keyword>
<accession>W4LDS1</accession>
<evidence type="ECO:0000256" key="5">
    <source>
        <dbReference type="ARBA" id="ARBA00013151"/>
    </source>
</evidence>
<dbReference type="Pfam" id="PF00923">
    <property type="entry name" value="TAL_FSA"/>
    <property type="match status" value="1"/>
</dbReference>
<evidence type="ECO:0000256" key="8">
    <source>
        <dbReference type="ARBA" id="ARBA00023126"/>
    </source>
</evidence>
<keyword evidence="7" id="KW-0808">Transferase</keyword>
<evidence type="ECO:0000256" key="4">
    <source>
        <dbReference type="ARBA" id="ARBA00008426"/>
    </source>
</evidence>